<dbReference type="EMBL" id="MDSL01000004">
    <property type="protein sequence ID" value="PPU03491.1"/>
    <property type="molecule type" value="Genomic_DNA"/>
</dbReference>
<name>A0A2S7A6F8_9XANT</name>
<dbReference type="Gene3D" id="3.60.110.10">
    <property type="entry name" value="Carbon-nitrogen hydrolase"/>
    <property type="match status" value="1"/>
</dbReference>
<evidence type="ECO:0000256" key="1">
    <source>
        <dbReference type="ARBA" id="ARBA00022801"/>
    </source>
</evidence>
<dbReference type="InterPro" id="IPR036526">
    <property type="entry name" value="C-N_Hydrolase_sf"/>
</dbReference>
<dbReference type="InterPro" id="IPR050345">
    <property type="entry name" value="Aliph_Amidase/BUP"/>
</dbReference>
<evidence type="ECO:0000259" key="2">
    <source>
        <dbReference type="PROSITE" id="PS50263"/>
    </source>
</evidence>
<sequence length="249" mass="26659">MDTRQAMKLTAAQILSTPGELEENISKHLDVIRLAASKGADVLVFPELSLTGYEPGLAQALAVYPADQRFDRFQSASDRHGMLIAVGVPTKGAKGTEISMLCFQPGLERTSYSKQQLHLDELPFFTAGTEQLVLRHADRVLAPAICYESLQASHAEQAAASGAGMYLASVAKSERGVASAYSHYPMIARTHSMTVLMANCVGPADTFIGAGRSAIWSSDGDLVCSADAFQEALVVYDTRSGEANVFRLA</sequence>
<organism evidence="3 4">
    <name type="scientific">Xanthomonas arboricola pv. guizotiae</name>
    <dbReference type="NCBI Taxonomy" id="487867"/>
    <lineage>
        <taxon>Bacteria</taxon>
        <taxon>Pseudomonadati</taxon>
        <taxon>Pseudomonadota</taxon>
        <taxon>Gammaproteobacteria</taxon>
        <taxon>Lysobacterales</taxon>
        <taxon>Lysobacteraceae</taxon>
        <taxon>Xanthomonas</taxon>
    </lineage>
</organism>
<dbReference type="CDD" id="cd07197">
    <property type="entry name" value="nitrilase"/>
    <property type="match status" value="1"/>
</dbReference>
<dbReference type="SUPFAM" id="SSF56317">
    <property type="entry name" value="Carbon-nitrogen hydrolase"/>
    <property type="match status" value="1"/>
</dbReference>
<comment type="caution">
    <text evidence="3">The sequence shown here is derived from an EMBL/GenBank/DDBJ whole genome shotgun (WGS) entry which is preliminary data.</text>
</comment>
<accession>A0A2S7A6F8</accession>
<dbReference type="PROSITE" id="PS50263">
    <property type="entry name" value="CN_HYDROLASE"/>
    <property type="match status" value="1"/>
</dbReference>
<dbReference type="InterPro" id="IPR003010">
    <property type="entry name" value="C-N_Hydrolase"/>
</dbReference>
<dbReference type="AlphaFoldDB" id="A0A2S7A6F8"/>
<feature type="domain" description="CN hydrolase" evidence="2">
    <location>
        <begin position="7"/>
        <end position="240"/>
    </location>
</feature>
<protein>
    <submittedName>
        <fullName evidence="3">Carbon-nitrogen hydrolase family protein</fullName>
    </submittedName>
</protein>
<dbReference type="GO" id="GO:0050126">
    <property type="term" value="F:N-carbamoylputrescine amidase activity"/>
    <property type="evidence" value="ECO:0007669"/>
    <property type="project" value="TreeGrafter"/>
</dbReference>
<dbReference type="Pfam" id="PF00795">
    <property type="entry name" value="CN_hydrolase"/>
    <property type="match status" value="1"/>
</dbReference>
<evidence type="ECO:0000313" key="3">
    <source>
        <dbReference type="EMBL" id="PPU03491.1"/>
    </source>
</evidence>
<keyword evidence="1 3" id="KW-0378">Hydrolase</keyword>
<evidence type="ECO:0000313" key="4">
    <source>
        <dbReference type="Proteomes" id="UP000238049"/>
    </source>
</evidence>
<dbReference type="PANTHER" id="PTHR43674">
    <property type="entry name" value="NITRILASE C965.09-RELATED"/>
    <property type="match status" value="1"/>
</dbReference>
<proteinExistence type="predicted"/>
<reference evidence="3 4" key="1">
    <citation type="submission" date="2016-08" db="EMBL/GenBank/DDBJ databases">
        <title>Evolution of the type three secretion system and type three effector repertoires in Xanthomonas.</title>
        <authorList>
            <person name="Merda D."/>
            <person name="Briand M."/>
            <person name="Bosis E."/>
            <person name="Rousseau C."/>
            <person name="Portier P."/>
            <person name="Jacques M.-A."/>
            <person name="Fischer-Le Saux M."/>
        </authorList>
    </citation>
    <scope>NUCLEOTIDE SEQUENCE [LARGE SCALE GENOMIC DNA]</scope>
    <source>
        <strain evidence="3 4">CFBP 7409</strain>
    </source>
</reference>
<dbReference type="Proteomes" id="UP000238049">
    <property type="component" value="Unassembled WGS sequence"/>
</dbReference>
<gene>
    <name evidence="3" type="ORF">XarbCFBP7409_02735</name>
</gene>
<dbReference type="PANTHER" id="PTHR43674:SF2">
    <property type="entry name" value="BETA-UREIDOPROPIONASE"/>
    <property type="match status" value="1"/>
</dbReference>
<dbReference type="GO" id="GO:0033388">
    <property type="term" value="P:putrescine biosynthetic process from arginine"/>
    <property type="evidence" value="ECO:0007669"/>
    <property type="project" value="TreeGrafter"/>
</dbReference>